<organism evidence="11">
    <name type="scientific">freshwater metagenome</name>
    <dbReference type="NCBI Taxonomy" id="449393"/>
    <lineage>
        <taxon>unclassified sequences</taxon>
        <taxon>metagenomes</taxon>
        <taxon>ecological metagenomes</taxon>
    </lineage>
</organism>
<evidence type="ECO:0000259" key="10">
    <source>
        <dbReference type="Pfam" id="PF21088"/>
    </source>
</evidence>
<evidence type="ECO:0000259" key="8">
    <source>
        <dbReference type="Pfam" id="PF00924"/>
    </source>
</evidence>
<protein>
    <submittedName>
        <fullName evidence="11">Unannotated protein</fullName>
    </submittedName>
</protein>
<feature type="transmembrane region" description="Helical" evidence="7">
    <location>
        <begin position="27"/>
        <end position="47"/>
    </location>
</feature>
<evidence type="ECO:0000256" key="3">
    <source>
        <dbReference type="ARBA" id="ARBA00022475"/>
    </source>
</evidence>
<feature type="domain" description="Mechanosensitive ion channel transmembrane helices 2/3" evidence="10">
    <location>
        <begin position="98"/>
        <end position="138"/>
    </location>
</feature>
<dbReference type="GO" id="GO:0008381">
    <property type="term" value="F:mechanosensitive monoatomic ion channel activity"/>
    <property type="evidence" value="ECO:0007669"/>
    <property type="project" value="InterPro"/>
</dbReference>
<evidence type="ECO:0000256" key="2">
    <source>
        <dbReference type="ARBA" id="ARBA00008017"/>
    </source>
</evidence>
<accession>A0A6J7AWP1</accession>
<proteinExistence type="inferred from homology"/>
<evidence type="ECO:0000256" key="1">
    <source>
        <dbReference type="ARBA" id="ARBA00004651"/>
    </source>
</evidence>
<dbReference type="InterPro" id="IPR049142">
    <property type="entry name" value="MS_channel_1st"/>
</dbReference>
<keyword evidence="3" id="KW-1003">Cell membrane</keyword>
<dbReference type="PANTHER" id="PTHR30460">
    <property type="entry name" value="MODERATE CONDUCTANCE MECHANOSENSITIVE CHANNEL YBIO"/>
    <property type="match status" value="1"/>
</dbReference>
<dbReference type="EMBL" id="CAFABK010000186">
    <property type="protein sequence ID" value="CAB4836219.1"/>
    <property type="molecule type" value="Genomic_DNA"/>
</dbReference>
<dbReference type="Pfam" id="PF21088">
    <property type="entry name" value="MS_channel_1st"/>
    <property type="match status" value="1"/>
</dbReference>
<sequence length="318" mass="34954">MPSVIAILTKDQTWWEASRDWLTGNPLQFVTILVVALIAQIVLLWAIRRVVRRTTERARRDRLEDSRRTMRTAELSDVLLNQRTEQRAAAIGSLLTSVVSITVWVIALLTALPLLGVDIAPLLASAGVIGVALGFGAQTLVKDYLSGIFLIIEDQFGVGDVVDLGPAIGTVEEVALRYTRLRDLSGIVWYVRNGEILRVANKSQGWTLAVVDIPVAYNADLDKVRDIIENVAIDMDEDPTYDDMLLGKPMFAGVESMSGDAVFLRITAKAVPEQQVPLARAIRERMKLAFDRAGIVIPVLARPPSNMPGTQSGTRMEP</sequence>
<comment type="subcellular location">
    <subcellularLocation>
        <location evidence="1">Cell membrane</location>
        <topology evidence="1">Multi-pass membrane protein</topology>
    </subcellularLocation>
</comment>
<evidence type="ECO:0000256" key="5">
    <source>
        <dbReference type="ARBA" id="ARBA00022989"/>
    </source>
</evidence>
<dbReference type="InterPro" id="IPR006685">
    <property type="entry name" value="MscS_channel_2nd"/>
</dbReference>
<keyword evidence="4 7" id="KW-0812">Transmembrane</keyword>
<feature type="transmembrane region" description="Helical" evidence="7">
    <location>
        <begin position="119"/>
        <end position="141"/>
    </location>
</feature>
<feature type="domain" description="Mechanosensitive ion channel MscS" evidence="8">
    <location>
        <begin position="139"/>
        <end position="202"/>
    </location>
</feature>
<dbReference type="AlphaFoldDB" id="A0A6J7AWP1"/>
<dbReference type="Gene3D" id="1.10.287.1260">
    <property type="match status" value="1"/>
</dbReference>
<dbReference type="SUPFAM" id="SSF82689">
    <property type="entry name" value="Mechanosensitive channel protein MscS (YggB), C-terminal domain"/>
    <property type="match status" value="1"/>
</dbReference>
<evidence type="ECO:0000259" key="9">
    <source>
        <dbReference type="Pfam" id="PF21082"/>
    </source>
</evidence>
<gene>
    <name evidence="11" type="ORF">UFOPK3204_01960</name>
</gene>
<dbReference type="Gene3D" id="3.30.70.100">
    <property type="match status" value="1"/>
</dbReference>
<dbReference type="InterPro" id="IPR045276">
    <property type="entry name" value="YbiO_bact"/>
</dbReference>
<dbReference type="InterPro" id="IPR023408">
    <property type="entry name" value="MscS_beta-dom_sf"/>
</dbReference>
<comment type="similarity">
    <text evidence="2">Belongs to the MscS (TC 1.A.23) family.</text>
</comment>
<dbReference type="FunFam" id="2.30.30.60:FF:000001">
    <property type="entry name" value="MscS Mechanosensitive ion channel"/>
    <property type="match status" value="1"/>
</dbReference>
<dbReference type="GO" id="GO:0005886">
    <property type="term" value="C:plasma membrane"/>
    <property type="evidence" value="ECO:0007669"/>
    <property type="project" value="UniProtKB-SubCell"/>
</dbReference>
<evidence type="ECO:0000256" key="6">
    <source>
        <dbReference type="ARBA" id="ARBA00023136"/>
    </source>
</evidence>
<dbReference type="SUPFAM" id="SSF50182">
    <property type="entry name" value="Sm-like ribonucleoproteins"/>
    <property type="match status" value="1"/>
</dbReference>
<dbReference type="InterPro" id="IPR011014">
    <property type="entry name" value="MscS_channel_TM-2"/>
</dbReference>
<feature type="domain" description="Mechanosensitive ion channel MscS C-terminal" evidence="9">
    <location>
        <begin position="210"/>
        <end position="297"/>
    </location>
</feature>
<dbReference type="InterPro" id="IPR049278">
    <property type="entry name" value="MS_channel_C"/>
</dbReference>
<dbReference type="InterPro" id="IPR010920">
    <property type="entry name" value="LSM_dom_sf"/>
</dbReference>
<dbReference type="Pfam" id="PF00924">
    <property type="entry name" value="MS_channel_2nd"/>
    <property type="match status" value="1"/>
</dbReference>
<dbReference type="Gene3D" id="2.30.30.60">
    <property type="match status" value="1"/>
</dbReference>
<evidence type="ECO:0000256" key="4">
    <source>
        <dbReference type="ARBA" id="ARBA00022692"/>
    </source>
</evidence>
<feature type="transmembrane region" description="Helical" evidence="7">
    <location>
        <begin position="89"/>
        <end position="113"/>
    </location>
</feature>
<keyword evidence="6 7" id="KW-0472">Membrane</keyword>
<reference evidence="11" key="1">
    <citation type="submission" date="2020-05" db="EMBL/GenBank/DDBJ databases">
        <authorList>
            <person name="Chiriac C."/>
            <person name="Salcher M."/>
            <person name="Ghai R."/>
            <person name="Kavagutti S V."/>
        </authorList>
    </citation>
    <scope>NUCLEOTIDE SEQUENCE</scope>
</reference>
<dbReference type="PANTHER" id="PTHR30460:SF0">
    <property type="entry name" value="MODERATE CONDUCTANCE MECHANOSENSITIVE CHANNEL YBIO"/>
    <property type="match status" value="1"/>
</dbReference>
<evidence type="ECO:0000313" key="11">
    <source>
        <dbReference type="EMBL" id="CAB4836219.1"/>
    </source>
</evidence>
<dbReference type="InterPro" id="IPR011066">
    <property type="entry name" value="MscS_channel_C_sf"/>
</dbReference>
<evidence type="ECO:0000256" key="7">
    <source>
        <dbReference type="SAM" id="Phobius"/>
    </source>
</evidence>
<dbReference type="SUPFAM" id="SSF82861">
    <property type="entry name" value="Mechanosensitive channel protein MscS (YggB), transmembrane region"/>
    <property type="match status" value="1"/>
</dbReference>
<dbReference type="Pfam" id="PF21082">
    <property type="entry name" value="MS_channel_3rd"/>
    <property type="match status" value="1"/>
</dbReference>
<name>A0A6J7AWP1_9ZZZZ</name>
<keyword evidence="5 7" id="KW-1133">Transmembrane helix</keyword>